<protein>
    <submittedName>
        <fullName evidence="1">Capsid protein</fullName>
    </submittedName>
</protein>
<evidence type="ECO:0000313" key="1">
    <source>
        <dbReference type="EMBL" id="DAD72151.1"/>
    </source>
</evidence>
<proteinExistence type="predicted"/>
<name>A0A8S5LQM8_9CAUD</name>
<accession>A0A8S5LQM8</accession>
<organism evidence="1">
    <name type="scientific">Siphoviridae sp. ctTC45</name>
    <dbReference type="NCBI Taxonomy" id="2827573"/>
    <lineage>
        <taxon>Viruses</taxon>
        <taxon>Duplodnaviria</taxon>
        <taxon>Heunggongvirae</taxon>
        <taxon>Uroviricota</taxon>
        <taxon>Caudoviricetes</taxon>
    </lineage>
</organism>
<sequence>MRISDNLTRVFSKPENDYEGFKSFLYDYTHGVQIFDEDGNKVSSAQANEKINKVCLDILGFDEGYKPSKREIKRAMRRNGIELMEVLEEAIDFKVETGFQDNEFFNNFVESKNIANGDRNEYWVKNNDVILTVAKVSGDHHDLTIQKLAEGQSFSVQTSNYAIKVGMDIDVYLLGRKDWSEFVDAISVAFQEEVQMDMFTSFVEADNKLPTQDKFVVTDELTKENKSKFDELIEDVEAANAGADVVILGLKSDLQKLERLQDVDWIADSQKEERARLGRLGSYGVTTLVEIPQRFVKNDVTKKLIKPGKLYIMPNVDNKFVKFTDVGETEIIEVSEKGERQDDFQTYEVQREMGIAVILDKYHGVFNIAN</sequence>
<dbReference type="EMBL" id="BK015895">
    <property type="protein sequence ID" value="DAD72151.1"/>
    <property type="molecule type" value="Genomic_DNA"/>
</dbReference>
<reference evidence="1" key="1">
    <citation type="journal article" date="2021" name="Proc. Natl. Acad. Sci. U.S.A.">
        <title>A Catalog of Tens of Thousands of Viruses from Human Metagenomes Reveals Hidden Associations with Chronic Diseases.</title>
        <authorList>
            <person name="Tisza M.J."/>
            <person name="Buck C.B."/>
        </authorList>
    </citation>
    <scope>NUCLEOTIDE SEQUENCE</scope>
    <source>
        <strain evidence="1">CtTC45</strain>
    </source>
</reference>